<evidence type="ECO:0000256" key="8">
    <source>
        <dbReference type="PROSITE-ProRule" id="PRU10052"/>
    </source>
</evidence>
<protein>
    <recommendedName>
        <fullName evidence="13">Polygalacturonase</fullName>
    </recommendedName>
</protein>
<comment type="similarity">
    <text evidence="2 9">Belongs to the glycosyl hydrolase 28 family.</text>
</comment>
<evidence type="ECO:0000256" key="10">
    <source>
        <dbReference type="SAM" id="MobiDB-lite"/>
    </source>
</evidence>
<keyword evidence="3" id="KW-0134">Cell wall</keyword>
<feature type="compositionally biased region" description="Pro residues" evidence="10">
    <location>
        <begin position="99"/>
        <end position="111"/>
    </location>
</feature>
<dbReference type="SMART" id="SM00710">
    <property type="entry name" value="PbH1"/>
    <property type="match status" value="8"/>
</dbReference>
<dbReference type="GO" id="GO:0004650">
    <property type="term" value="F:polygalacturonase activity"/>
    <property type="evidence" value="ECO:0007669"/>
    <property type="project" value="InterPro"/>
</dbReference>
<dbReference type="GO" id="GO:0005975">
    <property type="term" value="P:carbohydrate metabolic process"/>
    <property type="evidence" value="ECO:0007669"/>
    <property type="project" value="InterPro"/>
</dbReference>
<evidence type="ECO:0000256" key="5">
    <source>
        <dbReference type="ARBA" id="ARBA00022801"/>
    </source>
</evidence>
<accession>A0A8S9GLU1</accession>
<feature type="chain" id="PRO_5035792178" description="Polygalacturonase" evidence="11">
    <location>
        <begin position="32"/>
        <end position="808"/>
    </location>
</feature>
<evidence type="ECO:0000256" key="9">
    <source>
        <dbReference type="RuleBase" id="RU361169"/>
    </source>
</evidence>
<dbReference type="PROSITE" id="PS00502">
    <property type="entry name" value="POLYGALACTURONASE"/>
    <property type="match status" value="2"/>
</dbReference>
<feature type="compositionally biased region" description="Low complexity" evidence="10">
    <location>
        <begin position="43"/>
        <end position="53"/>
    </location>
</feature>
<dbReference type="InterPro" id="IPR006626">
    <property type="entry name" value="PbH1"/>
</dbReference>
<organism evidence="12">
    <name type="scientific">Brassica cretica</name>
    <name type="common">Mustard</name>
    <dbReference type="NCBI Taxonomy" id="69181"/>
    <lineage>
        <taxon>Eukaryota</taxon>
        <taxon>Viridiplantae</taxon>
        <taxon>Streptophyta</taxon>
        <taxon>Embryophyta</taxon>
        <taxon>Tracheophyta</taxon>
        <taxon>Spermatophyta</taxon>
        <taxon>Magnoliopsida</taxon>
        <taxon>eudicotyledons</taxon>
        <taxon>Gunneridae</taxon>
        <taxon>Pentapetalae</taxon>
        <taxon>rosids</taxon>
        <taxon>malvids</taxon>
        <taxon>Brassicales</taxon>
        <taxon>Brassicaceae</taxon>
        <taxon>Brassiceae</taxon>
        <taxon>Brassica</taxon>
    </lineage>
</organism>
<dbReference type="Gene3D" id="2.160.20.10">
    <property type="entry name" value="Single-stranded right-handed beta-helix, Pectin lyase-like"/>
    <property type="match status" value="2"/>
</dbReference>
<sequence>MMRKGIRLRSITMVMLMAVLVWSVTLETCIARRGKHWRHNHQSSSDLSDSLSSKKPKSHGNSHHNSHNNNNNHHQKSKPKPKPKQKTPPKADDNNSPVISPPPKVQPPSLPPLKGSQVFNVMDFGAKGDGKCDDTKAFEAAWAAACKVEASMMTVPPEYTFLVGPISFSGPYCQANIVFQLDGTIIAPTDSKSWGKGLMWWIEFTKLKGIKVQGKGVIDGRGSGWWQQDYPFIDGETKLIVPLNNSVHQNPPMPVRSELDWKMPSIKPTALRFYGSIGVEVSGITIQNSPQCHLKFDNCIDVEVHDMSVSSPGDSPNTDGIHLQNSRDVLIHSTTLACGDDCISIQTGCSNVFVHNVNCGPGHGISIGSLGKDSTKACVSNITVRDVAMHNTMTGVRIKTWQGGVGSVKGILFSNIQLNEVQLPIVIDQFYCDHSKCKNQTSAVAVEGVTYERIKGTYTVKPVHFACSDNFPCVDVQLSAIELKPVQEKYHMSDPFCWQTFGELNTPTLPPIDCLQIGKPARNRVQSDHDVRSELDWKMPSIKPTALRFYGSIGVEVSGITIQNSPQCHLKFDNCIDVEVHDMSVSSPGDSPNTDGIHLQNSRDVLIHSTTLACGDDCISIQTGCSNVFVHNVNCGPGHGISIGSLGKDSTKACVSNITVRDVAMHNTMTGVRIKTWQGGVGSVKGILFSNIQLNEVQLPIVIDQFYCDHSKCKNQTSAVAVEGVTYERIKGTYTVKPVHFACSDNFPCVDVQLSAIELKPVQEKYHMSDPFCWQTFGELNTPTLPPINCLQIGKPARNRVQSDHDVC</sequence>
<evidence type="ECO:0000256" key="2">
    <source>
        <dbReference type="ARBA" id="ARBA00008834"/>
    </source>
</evidence>
<proteinExistence type="inferred from homology"/>
<evidence type="ECO:0000256" key="7">
    <source>
        <dbReference type="ARBA" id="ARBA00023316"/>
    </source>
</evidence>
<evidence type="ECO:0008006" key="13">
    <source>
        <dbReference type="Google" id="ProtNLM"/>
    </source>
</evidence>
<comment type="subcellular location">
    <subcellularLocation>
        <location evidence="1">Secreted</location>
        <location evidence="1">Cell wall</location>
    </subcellularLocation>
</comment>
<evidence type="ECO:0000256" key="1">
    <source>
        <dbReference type="ARBA" id="ARBA00004191"/>
    </source>
</evidence>
<comment type="caution">
    <text evidence="12">The sequence shown here is derived from an EMBL/GenBank/DDBJ whole genome shotgun (WGS) entry which is preliminary data.</text>
</comment>
<dbReference type="InterPro" id="IPR011050">
    <property type="entry name" value="Pectin_lyase_fold/virulence"/>
</dbReference>
<feature type="region of interest" description="Disordered" evidence="10">
    <location>
        <begin position="35"/>
        <end position="112"/>
    </location>
</feature>
<keyword evidence="6 9" id="KW-0326">Glycosidase</keyword>
<evidence type="ECO:0000256" key="4">
    <source>
        <dbReference type="ARBA" id="ARBA00022525"/>
    </source>
</evidence>
<dbReference type="SUPFAM" id="SSF51126">
    <property type="entry name" value="Pectin lyase-like"/>
    <property type="match status" value="2"/>
</dbReference>
<feature type="compositionally biased region" description="Basic residues" evidence="10">
    <location>
        <begin position="73"/>
        <end position="87"/>
    </location>
</feature>
<dbReference type="InterPro" id="IPR000743">
    <property type="entry name" value="Glyco_hydro_28"/>
</dbReference>
<reference evidence="12" key="1">
    <citation type="submission" date="2019-12" db="EMBL/GenBank/DDBJ databases">
        <title>Genome sequencing and annotation of Brassica cretica.</title>
        <authorList>
            <person name="Studholme D.J."/>
            <person name="Sarris P.F."/>
        </authorList>
    </citation>
    <scope>NUCLEOTIDE SEQUENCE</scope>
    <source>
        <strain evidence="12">PFS-102/07</strain>
        <tissue evidence="12">Leaf</tissue>
    </source>
</reference>
<keyword evidence="7" id="KW-0961">Cell wall biogenesis/degradation</keyword>
<keyword evidence="4" id="KW-0964">Secreted</keyword>
<dbReference type="Pfam" id="PF00295">
    <property type="entry name" value="Glyco_hydro_28"/>
    <property type="match status" value="3"/>
</dbReference>
<evidence type="ECO:0000313" key="12">
    <source>
        <dbReference type="EMBL" id="KAF2545944.1"/>
    </source>
</evidence>
<dbReference type="FunFam" id="2.160.20.10:FF:000019">
    <property type="entry name" value="polygalacturonase At1g48100"/>
    <property type="match status" value="1"/>
</dbReference>
<name>A0A8S9GLU1_BRACR</name>
<dbReference type="GO" id="GO:0071555">
    <property type="term" value="P:cell wall organization"/>
    <property type="evidence" value="ECO:0007669"/>
    <property type="project" value="UniProtKB-KW"/>
</dbReference>
<feature type="signal peptide" evidence="11">
    <location>
        <begin position="1"/>
        <end position="31"/>
    </location>
</feature>
<keyword evidence="11" id="KW-0732">Signal</keyword>
<feature type="active site" evidence="8">
    <location>
        <position position="363"/>
    </location>
</feature>
<evidence type="ECO:0000256" key="3">
    <source>
        <dbReference type="ARBA" id="ARBA00022512"/>
    </source>
</evidence>
<dbReference type="PANTHER" id="PTHR31375">
    <property type="match status" value="1"/>
</dbReference>
<feature type="compositionally biased region" description="Basic residues" evidence="10">
    <location>
        <begin position="54"/>
        <end position="66"/>
    </location>
</feature>
<dbReference type="InterPro" id="IPR012334">
    <property type="entry name" value="Pectin_lyas_fold"/>
</dbReference>
<feature type="active site" evidence="8">
    <location>
        <position position="639"/>
    </location>
</feature>
<gene>
    <name evidence="12" type="ORF">F2Q70_00019720</name>
</gene>
<dbReference type="AlphaFoldDB" id="A0A8S9GLU1"/>
<keyword evidence="5 9" id="KW-0378">Hydrolase</keyword>
<evidence type="ECO:0000256" key="6">
    <source>
        <dbReference type="ARBA" id="ARBA00023295"/>
    </source>
</evidence>
<evidence type="ECO:0000256" key="11">
    <source>
        <dbReference type="SAM" id="SignalP"/>
    </source>
</evidence>
<dbReference type="EMBL" id="QGKY02001925">
    <property type="protein sequence ID" value="KAF2545944.1"/>
    <property type="molecule type" value="Genomic_DNA"/>
</dbReference>